<name>A0ABV7GXQ3_9RHOB</name>
<accession>A0ABV7GXQ3</accession>
<dbReference type="Pfam" id="PF06707">
    <property type="entry name" value="DUF1194"/>
    <property type="match status" value="1"/>
</dbReference>
<dbReference type="EMBL" id="JBHRTB010000010">
    <property type="protein sequence ID" value="MFC3144755.1"/>
    <property type="molecule type" value="Genomic_DNA"/>
</dbReference>
<comment type="caution">
    <text evidence="2">The sequence shown here is derived from an EMBL/GenBank/DDBJ whole genome shotgun (WGS) entry which is preliminary data.</text>
</comment>
<sequence length="238" mass="24929">MRWLALVLTLLAAPADAACRQALALGLDVSSSVDDTEYRLQLDGLAAALLKPEVRAAFLALPDAPVRLYVFEWAGSGPKREVLNWQEIGSAADLAGVAARLRGTGRVAMPPSTAVGEAMLTGLDALAGQTACGRRVLDLSGDGRSNTGPRPRDVRPMLGDITVNGLVVGSDPRSAGDARSALVGELQGYYAAEVIYGPQAFVEVAMGFADFEAAMARKLLKELQFFAVSELGAVDAGR</sequence>
<dbReference type="RefSeq" id="WP_275634917.1">
    <property type="nucleotide sequence ID" value="NZ_JARGYD010000013.1"/>
</dbReference>
<gene>
    <name evidence="2" type="ORF">ACFOGP_18680</name>
</gene>
<organism evidence="2 3">
    <name type="scientific">Psychromarinibacter halotolerans</name>
    <dbReference type="NCBI Taxonomy" id="1775175"/>
    <lineage>
        <taxon>Bacteria</taxon>
        <taxon>Pseudomonadati</taxon>
        <taxon>Pseudomonadota</taxon>
        <taxon>Alphaproteobacteria</taxon>
        <taxon>Rhodobacterales</taxon>
        <taxon>Paracoccaceae</taxon>
        <taxon>Psychromarinibacter</taxon>
    </lineage>
</organism>
<protein>
    <submittedName>
        <fullName evidence="2">DUF1194 domain-containing protein</fullName>
    </submittedName>
</protein>
<dbReference type="InterPro" id="IPR036465">
    <property type="entry name" value="vWFA_dom_sf"/>
</dbReference>
<feature type="chain" id="PRO_5046791207" evidence="1">
    <location>
        <begin position="18"/>
        <end position="238"/>
    </location>
</feature>
<evidence type="ECO:0000313" key="2">
    <source>
        <dbReference type="EMBL" id="MFC3144755.1"/>
    </source>
</evidence>
<feature type="signal peptide" evidence="1">
    <location>
        <begin position="1"/>
        <end position="17"/>
    </location>
</feature>
<dbReference type="InterPro" id="IPR010607">
    <property type="entry name" value="DUF1194"/>
</dbReference>
<evidence type="ECO:0000313" key="3">
    <source>
        <dbReference type="Proteomes" id="UP001595632"/>
    </source>
</evidence>
<evidence type="ECO:0000256" key="1">
    <source>
        <dbReference type="SAM" id="SignalP"/>
    </source>
</evidence>
<dbReference type="Proteomes" id="UP001595632">
    <property type="component" value="Unassembled WGS sequence"/>
</dbReference>
<keyword evidence="3" id="KW-1185">Reference proteome</keyword>
<proteinExistence type="predicted"/>
<keyword evidence="1" id="KW-0732">Signal</keyword>
<dbReference type="SUPFAM" id="SSF53300">
    <property type="entry name" value="vWA-like"/>
    <property type="match status" value="1"/>
</dbReference>
<reference evidence="3" key="1">
    <citation type="journal article" date="2019" name="Int. J. Syst. Evol. Microbiol.">
        <title>The Global Catalogue of Microorganisms (GCM) 10K type strain sequencing project: providing services to taxonomists for standard genome sequencing and annotation.</title>
        <authorList>
            <consortium name="The Broad Institute Genomics Platform"/>
            <consortium name="The Broad Institute Genome Sequencing Center for Infectious Disease"/>
            <person name="Wu L."/>
            <person name="Ma J."/>
        </authorList>
    </citation>
    <scope>NUCLEOTIDE SEQUENCE [LARGE SCALE GENOMIC DNA]</scope>
    <source>
        <strain evidence="3">KCTC 52366</strain>
    </source>
</reference>